<dbReference type="InterPro" id="IPR029149">
    <property type="entry name" value="Creatin/AminoP/Spt16_N"/>
</dbReference>
<dbReference type="Pfam" id="PF08512">
    <property type="entry name" value="Rttp106-like_middle"/>
    <property type="match status" value="1"/>
</dbReference>
<keyword evidence="5 10" id="KW-0805">Transcription regulation</keyword>
<comment type="function">
    <text evidence="10">Component of the FACT complex, a general chromatin factor that acts to reorganize nucleosomes. The FACT complex is involved in multiple processes that require DNA as a template such as mRNA elongation, DNA replication and DNA repair. During transcription elongation the FACT complex acts as a histone chaperone that both destabilizes and restores nucleosomal structure. It facilitates the passage of RNA polymerase II and transcription by promoting the dissociation of one histone H2A-H2B dimer from the nucleosome, then subsequently promotes the reestablishment of the nucleosome following the passage of RNA polymerase II.</text>
</comment>
<evidence type="ECO:0000256" key="3">
    <source>
        <dbReference type="ARBA" id="ARBA00022705"/>
    </source>
</evidence>
<keyword evidence="8 10" id="KW-0234">DNA repair</keyword>
<comment type="subunit">
    <text evidence="10">Component of the FACT complex.</text>
</comment>
<dbReference type="Proteomes" id="UP000193685">
    <property type="component" value="Unassembled WGS sequence"/>
</dbReference>
<dbReference type="STRING" id="56484.A0A1Y2F585"/>
<gene>
    <name evidence="16" type="ORF">BCR37DRAFT_110371</name>
</gene>
<dbReference type="Gene3D" id="2.30.29.30">
    <property type="entry name" value="Pleckstrin-homology domain (PH domain)/Phosphotyrosine-binding domain (PTB)"/>
    <property type="match status" value="1"/>
</dbReference>
<dbReference type="InterPro" id="IPR029148">
    <property type="entry name" value="FACT-SPT16_Nlobe"/>
</dbReference>
<dbReference type="RefSeq" id="XP_040723525.1">
    <property type="nucleotide sequence ID" value="XM_040865923.1"/>
</dbReference>
<dbReference type="InterPro" id="IPR013953">
    <property type="entry name" value="FACT_SPT16_M"/>
</dbReference>
<evidence type="ECO:0000256" key="10">
    <source>
        <dbReference type="RuleBase" id="RU367052"/>
    </source>
</evidence>
<evidence type="ECO:0000256" key="1">
    <source>
        <dbReference type="ARBA" id="ARBA00010779"/>
    </source>
</evidence>
<dbReference type="GO" id="GO:0006368">
    <property type="term" value="P:transcription elongation by RNA polymerase II"/>
    <property type="evidence" value="ECO:0007669"/>
    <property type="project" value="TreeGrafter"/>
</dbReference>
<dbReference type="InterPro" id="IPR033825">
    <property type="entry name" value="Spt16_M24"/>
</dbReference>
<dbReference type="SMART" id="SM01287">
    <property type="entry name" value="Rtt106"/>
    <property type="match status" value="1"/>
</dbReference>
<evidence type="ECO:0000256" key="4">
    <source>
        <dbReference type="ARBA" id="ARBA00022763"/>
    </source>
</evidence>
<dbReference type="InterPro" id="IPR013719">
    <property type="entry name" value="RTT106/SPT16-like_middle_dom"/>
</dbReference>
<dbReference type="GeneID" id="63782522"/>
<sequence>MADVTIDAASFSERLGKLVSLWKENVEQAESAWNGVGSLFAIMGTADEDNPYQKTAALHTWLLGYEFPATTMLLTQDKFYIYTSAGKAKHLTGLSKSSPVPIEILTKTKDEAANQALLEKLVGVLKDGKKMGIFAKDTYGGKAIDEWNAAFKSEEATVEKVDVSAAISPCMAIKDNNELGHIKSAARSSVTVLSDFFVEEMARIVDEERKVTHSRLAEKVEQVLEDSKFVQKIKAGPNFDADQLEWCYTPIIQSGGKYDLRPSAMSNEERLHGGVILCTLGLRYKSYCSNVGRTYFVDPTEEQTKYYDFLVSLQKQALELAKPGTVIKDLYAGVLDIVKSKYPELEPHFGKNIGNGIGIDFRDTSLILNAKNARVLSANMTLNLALGFTNLDNPKGKTPESRVYSLQLVDTIKIQADAPALVLTEAPKAKTDVSFFFNDNADADEAPAKKAAARTTDSSNILPKKTRGVGRPVTESNDQKRKEHQKELAARLHAEGLKRFPDGATTGAGEAPVAVKKFESYRREAQLPSSLGDLKIAIDHRNQSIVVPIFGRPVPFHINVIKNVSKNDEGDFVYLRINLISPGQVIGRKDDTPFEDPNANFIRSLTFRSSDTDRMSEITKEIQEMKKNATKKEAERKELADVVEQDNLIEVKNRRPQKLLDVFVRPGLDGKRVTGELEIQQNGLRYQSPVRSDHRIDILFSNIKHLFFQPCDNELMVIIHVHLKNPIMIGKKKAKDIQFYREASDVQFDETANRKRKYKYGDEDELEAEQEERRNRAKLNKEFRAFSEKISEASEGRIDVDIPFRELGFGGVPFRSNVLLQPTTDCLVHLTDVPFLVVTLSEIEIAHLERIQFGLKNFDMVFVFKDFTKPPVHINTIPMSSLDNVKEWLDSTDIVTSEGPLNLNWATIMKTVNDDPSDFFAEGGWAFLANDSDAEDSDQSESGSEFVGSEAGSFSESASDDDSDFDEDASDDSGSGGGGSGSDAPSDDGSLAEDDESD</sequence>
<dbReference type="FunFam" id="2.30.29.30:FF:000017">
    <property type="entry name" value="FACT complex subunit SPT16"/>
    <property type="match status" value="1"/>
</dbReference>
<feature type="compositionally biased region" description="Basic and acidic residues" evidence="12">
    <location>
        <begin position="477"/>
        <end position="486"/>
    </location>
</feature>
<dbReference type="Pfam" id="PF24824">
    <property type="entry name" value="PH_SPT16"/>
    <property type="match status" value="1"/>
</dbReference>
<dbReference type="Pfam" id="PF08644">
    <property type="entry name" value="SPT16"/>
    <property type="match status" value="1"/>
</dbReference>
<feature type="domain" description="FACT complex subunit SPT16 N-terminal lobe" evidence="13">
    <location>
        <begin position="6"/>
        <end position="167"/>
    </location>
</feature>
<comment type="subcellular location">
    <subcellularLocation>
        <location evidence="10">Nucleus</location>
    </subcellularLocation>
    <subcellularLocation>
        <location evidence="10">Chromosome</location>
    </subcellularLocation>
</comment>
<keyword evidence="2 10" id="KW-0158">Chromosome</keyword>
<feature type="coiled-coil region" evidence="11">
    <location>
        <begin position="615"/>
        <end position="642"/>
    </location>
</feature>
<feature type="region of interest" description="Disordered" evidence="12">
    <location>
        <begin position="932"/>
        <end position="998"/>
    </location>
</feature>
<dbReference type="PANTHER" id="PTHR13980">
    <property type="entry name" value="CDC68 RELATED"/>
    <property type="match status" value="1"/>
</dbReference>
<keyword evidence="3 10" id="KW-0235">DNA replication</keyword>
<protein>
    <recommendedName>
        <fullName evidence="10">FACT complex subunit</fullName>
    </recommendedName>
</protein>
<feature type="domain" description="Histone chaperone RTT106/FACT complex subunit SPT16-like middle" evidence="15">
    <location>
        <begin position="809"/>
        <end position="899"/>
    </location>
</feature>
<dbReference type="PANTHER" id="PTHR13980:SF15">
    <property type="entry name" value="FACT COMPLEX SUBUNIT SPT16"/>
    <property type="match status" value="1"/>
</dbReference>
<dbReference type="CDD" id="cd01091">
    <property type="entry name" value="CDC68-like"/>
    <property type="match status" value="1"/>
</dbReference>
<keyword evidence="9 10" id="KW-0539">Nucleus</keyword>
<dbReference type="InterPro" id="IPR000994">
    <property type="entry name" value="Pept_M24"/>
</dbReference>
<keyword evidence="7 10" id="KW-0804">Transcription</keyword>
<dbReference type="GO" id="GO:0006281">
    <property type="term" value="P:DNA repair"/>
    <property type="evidence" value="ECO:0007669"/>
    <property type="project" value="UniProtKB-UniRule"/>
</dbReference>
<dbReference type="SMART" id="SM01286">
    <property type="entry name" value="SPT16"/>
    <property type="match status" value="1"/>
</dbReference>
<evidence type="ECO:0000256" key="6">
    <source>
        <dbReference type="ARBA" id="ARBA00023054"/>
    </source>
</evidence>
<proteinExistence type="inferred from homology"/>
<dbReference type="Gene3D" id="2.30.29.150">
    <property type="match status" value="1"/>
</dbReference>
<evidence type="ECO:0000313" key="17">
    <source>
        <dbReference type="Proteomes" id="UP000193685"/>
    </source>
</evidence>
<dbReference type="Pfam" id="PF00557">
    <property type="entry name" value="Peptidase_M24"/>
    <property type="match status" value="1"/>
</dbReference>
<dbReference type="SUPFAM" id="SSF55920">
    <property type="entry name" value="Creatinase/aminopeptidase"/>
    <property type="match status" value="1"/>
</dbReference>
<dbReference type="Pfam" id="PF14826">
    <property type="entry name" value="FACT-Spt16_Nlob"/>
    <property type="match status" value="1"/>
</dbReference>
<keyword evidence="17" id="KW-1185">Reference proteome</keyword>
<evidence type="ECO:0000313" key="16">
    <source>
        <dbReference type="EMBL" id="ORY78644.1"/>
    </source>
</evidence>
<organism evidence="16 17">
    <name type="scientific">Protomyces lactucae-debilis</name>
    <dbReference type="NCBI Taxonomy" id="2754530"/>
    <lineage>
        <taxon>Eukaryota</taxon>
        <taxon>Fungi</taxon>
        <taxon>Dikarya</taxon>
        <taxon>Ascomycota</taxon>
        <taxon>Taphrinomycotina</taxon>
        <taxon>Taphrinomycetes</taxon>
        <taxon>Taphrinales</taxon>
        <taxon>Protomycetaceae</taxon>
        <taxon>Protomyces</taxon>
    </lineage>
</organism>
<dbReference type="GO" id="GO:0035101">
    <property type="term" value="C:FACT complex"/>
    <property type="evidence" value="ECO:0007669"/>
    <property type="project" value="UniProtKB-UniRule"/>
</dbReference>
<feature type="domain" description="FACT complex subunit SPT16 middle" evidence="14">
    <location>
        <begin position="536"/>
        <end position="686"/>
    </location>
</feature>
<dbReference type="InterPro" id="IPR040258">
    <property type="entry name" value="Spt16"/>
</dbReference>
<dbReference type="InterPro" id="IPR011993">
    <property type="entry name" value="PH-like_dom_sf"/>
</dbReference>
<evidence type="ECO:0000259" key="14">
    <source>
        <dbReference type="SMART" id="SM01286"/>
    </source>
</evidence>
<dbReference type="GO" id="GO:0034728">
    <property type="term" value="P:nucleosome organization"/>
    <property type="evidence" value="ECO:0007669"/>
    <property type="project" value="UniProtKB-ARBA"/>
</dbReference>
<dbReference type="SMART" id="SM01285">
    <property type="entry name" value="FACT-Spt16_Nlob"/>
    <property type="match status" value="1"/>
</dbReference>
<evidence type="ECO:0000256" key="2">
    <source>
        <dbReference type="ARBA" id="ARBA00022454"/>
    </source>
</evidence>
<evidence type="ECO:0000256" key="8">
    <source>
        <dbReference type="ARBA" id="ARBA00023204"/>
    </source>
</evidence>
<dbReference type="FunFam" id="2.30.29.210:FF:000001">
    <property type="entry name" value="FACT complex subunit spt16"/>
    <property type="match status" value="1"/>
</dbReference>
<evidence type="ECO:0000256" key="11">
    <source>
        <dbReference type="SAM" id="Coils"/>
    </source>
</evidence>
<dbReference type="FunFam" id="2.30.29.150:FF:000002">
    <property type="entry name" value="FACT complex subunit SPT16"/>
    <property type="match status" value="1"/>
</dbReference>
<dbReference type="GO" id="GO:0010468">
    <property type="term" value="P:regulation of gene expression"/>
    <property type="evidence" value="ECO:0007669"/>
    <property type="project" value="UniProtKB-ARBA"/>
</dbReference>
<reference evidence="16 17" key="1">
    <citation type="submission" date="2016-07" db="EMBL/GenBank/DDBJ databases">
        <title>Pervasive Adenine N6-methylation of Active Genes in Fungi.</title>
        <authorList>
            <consortium name="DOE Joint Genome Institute"/>
            <person name="Mondo S.J."/>
            <person name="Dannebaum R.O."/>
            <person name="Kuo R.C."/>
            <person name="Labutti K."/>
            <person name="Haridas S."/>
            <person name="Kuo A."/>
            <person name="Salamov A."/>
            <person name="Ahrendt S.R."/>
            <person name="Lipzen A."/>
            <person name="Sullivan W."/>
            <person name="Andreopoulos W.B."/>
            <person name="Clum A."/>
            <person name="Lindquist E."/>
            <person name="Daum C."/>
            <person name="Ramamoorthy G.K."/>
            <person name="Gryganskyi A."/>
            <person name="Culley D."/>
            <person name="Magnuson J.K."/>
            <person name="James T.Y."/>
            <person name="O'Malley M.A."/>
            <person name="Stajich J.E."/>
            <person name="Spatafora J.W."/>
            <person name="Visel A."/>
            <person name="Grigoriev I.V."/>
        </authorList>
    </citation>
    <scope>NUCLEOTIDE SEQUENCE [LARGE SCALE GENOMIC DNA]</scope>
    <source>
        <strain evidence="16 17">12-1054</strain>
    </source>
</reference>
<feature type="region of interest" description="Disordered" evidence="12">
    <location>
        <begin position="446"/>
        <end position="486"/>
    </location>
</feature>
<dbReference type="GO" id="GO:0006260">
    <property type="term" value="P:DNA replication"/>
    <property type="evidence" value="ECO:0007669"/>
    <property type="project" value="UniProtKB-KW"/>
</dbReference>
<name>A0A1Y2F585_PROLT</name>
<evidence type="ECO:0000259" key="15">
    <source>
        <dbReference type="SMART" id="SM01287"/>
    </source>
</evidence>
<evidence type="ECO:0000256" key="5">
    <source>
        <dbReference type="ARBA" id="ARBA00023015"/>
    </source>
</evidence>
<dbReference type="Gene3D" id="3.90.230.10">
    <property type="entry name" value="Creatinase/methionine aminopeptidase superfamily"/>
    <property type="match status" value="1"/>
</dbReference>
<dbReference type="Gene3D" id="3.40.350.10">
    <property type="entry name" value="Creatinase/prolidase N-terminal domain"/>
    <property type="match status" value="1"/>
</dbReference>
<dbReference type="FunFam" id="3.40.350.10:FF:000006">
    <property type="entry name" value="FACT complex subunit SPT16"/>
    <property type="match status" value="1"/>
</dbReference>
<dbReference type="EMBL" id="MCFI01000017">
    <property type="protein sequence ID" value="ORY78644.1"/>
    <property type="molecule type" value="Genomic_DNA"/>
</dbReference>
<evidence type="ECO:0000256" key="12">
    <source>
        <dbReference type="SAM" id="MobiDB-lite"/>
    </source>
</evidence>
<dbReference type="OrthoDB" id="10251642at2759"/>
<dbReference type="GO" id="GO:0031491">
    <property type="term" value="F:nucleosome binding"/>
    <property type="evidence" value="ECO:0007669"/>
    <property type="project" value="TreeGrafter"/>
</dbReference>
<evidence type="ECO:0000259" key="13">
    <source>
        <dbReference type="SMART" id="SM01285"/>
    </source>
</evidence>
<keyword evidence="6 11" id="KW-0175">Coiled coil</keyword>
<dbReference type="Gene3D" id="2.30.29.210">
    <property type="entry name" value="FACT complex subunit Spt16p/Cdc68p"/>
    <property type="match status" value="1"/>
</dbReference>
<feature type="compositionally biased region" description="Acidic residues" evidence="12">
    <location>
        <begin position="958"/>
        <end position="971"/>
    </location>
</feature>
<comment type="similarity">
    <text evidence="1 10">Belongs to the peptidase M24 family. SPT16 subfamily.</text>
</comment>
<feature type="compositionally biased region" description="Low complexity" evidence="12">
    <location>
        <begin position="940"/>
        <end position="957"/>
    </location>
</feature>
<dbReference type="InterPro" id="IPR056595">
    <property type="entry name" value="Fact-SPT16_PH"/>
</dbReference>
<dbReference type="AlphaFoldDB" id="A0A1Y2F585"/>
<dbReference type="OMA" id="YHINTIP"/>
<keyword evidence="4 10" id="KW-0227">DNA damage</keyword>
<dbReference type="FunFam" id="3.90.230.10:FF:000005">
    <property type="entry name" value="FACT complex subunit spt16"/>
    <property type="match status" value="1"/>
</dbReference>
<comment type="caution">
    <text evidence="16">The sequence shown here is derived from an EMBL/GenBank/DDBJ whole genome shotgun (WGS) entry which is preliminary data.</text>
</comment>
<accession>A0A1Y2F585</accession>
<evidence type="ECO:0000256" key="7">
    <source>
        <dbReference type="ARBA" id="ARBA00023163"/>
    </source>
</evidence>
<dbReference type="InterPro" id="IPR036005">
    <property type="entry name" value="Creatinase/aminopeptidase-like"/>
</dbReference>
<evidence type="ECO:0000256" key="9">
    <source>
        <dbReference type="ARBA" id="ARBA00023242"/>
    </source>
</evidence>